<dbReference type="EMBL" id="BJUV01000028">
    <property type="protein sequence ID" value="GEK84136.1"/>
    <property type="molecule type" value="Genomic_DNA"/>
</dbReference>
<evidence type="ECO:0000313" key="4">
    <source>
        <dbReference type="Proteomes" id="UP000321154"/>
    </source>
</evidence>
<dbReference type="Proteomes" id="UP000321154">
    <property type="component" value="Unassembled WGS sequence"/>
</dbReference>
<comment type="caution">
    <text evidence="3">The sequence shown here is derived from an EMBL/GenBank/DDBJ whole genome shotgun (WGS) entry which is preliminary data.</text>
</comment>
<name>A0A7W3JJV2_9MICO</name>
<accession>A0A7W3JJV2</accession>
<dbReference type="RefSeq" id="WP_244289828.1">
    <property type="nucleotide sequence ID" value="NZ_BAAAHR010000007.1"/>
</dbReference>
<sequence length="85" mass="8933">MQSTVGINGSWSPKVTSSESTHAELARVGVRRRTFVAVSAMPEVSALTLDPELTGGVRHGSAAADDRLGEQGPPVVNSTCYQRHG</sequence>
<protein>
    <submittedName>
        <fullName evidence="3">Uncharacterized protein</fullName>
    </submittedName>
</protein>
<keyword evidence="4" id="KW-1185">Reference proteome</keyword>
<evidence type="ECO:0000313" key="5">
    <source>
        <dbReference type="Proteomes" id="UP000522688"/>
    </source>
</evidence>
<feature type="compositionally biased region" description="Polar residues" evidence="1">
    <location>
        <begin position="1"/>
        <end position="20"/>
    </location>
</feature>
<feature type="region of interest" description="Disordered" evidence="1">
    <location>
        <begin position="1"/>
        <end position="23"/>
    </location>
</feature>
<evidence type="ECO:0000313" key="3">
    <source>
        <dbReference type="EMBL" id="MBA8814177.1"/>
    </source>
</evidence>
<organism evidence="3 5">
    <name type="scientific">Frigoribacterium faeni</name>
    <dbReference type="NCBI Taxonomy" id="145483"/>
    <lineage>
        <taxon>Bacteria</taxon>
        <taxon>Bacillati</taxon>
        <taxon>Actinomycetota</taxon>
        <taxon>Actinomycetes</taxon>
        <taxon>Micrococcales</taxon>
        <taxon>Microbacteriaceae</taxon>
        <taxon>Frigoribacterium</taxon>
    </lineage>
</organism>
<feature type="region of interest" description="Disordered" evidence="1">
    <location>
        <begin position="52"/>
        <end position="85"/>
    </location>
</feature>
<gene>
    <name evidence="3" type="ORF">FB463_002443</name>
    <name evidence="2" type="ORF">FFA01_24450</name>
</gene>
<evidence type="ECO:0000256" key="1">
    <source>
        <dbReference type="SAM" id="MobiDB-lite"/>
    </source>
</evidence>
<dbReference type="AlphaFoldDB" id="A0A7W3JJV2"/>
<dbReference type="EMBL" id="JACGWW010000003">
    <property type="protein sequence ID" value="MBA8814177.1"/>
    <property type="molecule type" value="Genomic_DNA"/>
</dbReference>
<proteinExistence type="predicted"/>
<dbReference type="Proteomes" id="UP000522688">
    <property type="component" value="Unassembled WGS sequence"/>
</dbReference>
<evidence type="ECO:0000313" key="2">
    <source>
        <dbReference type="EMBL" id="GEK84136.1"/>
    </source>
</evidence>
<feature type="compositionally biased region" description="Polar residues" evidence="1">
    <location>
        <begin position="76"/>
        <end position="85"/>
    </location>
</feature>
<reference evidence="2 4" key="1">
    <citation type="submission" date="2019-07" db="EMBL/GenBank/DDBJ databases">
        <title>Whole genome shotgun sequence of Frigoribacterium faeni NBRC 103066.</title>
        <authorList>
            <person name="Hosoyama A."/>
            <person name="Uohara A."/>
            <person name="Ohji S."/>
            <person name="Ichikawa N."/>
        </authorList>
    </citation>
    <scope>NUCLEOTIDE SEQUENCE [LARGE SCALE GENOMIC DNA]</scope>
    <source>
        <strain evidence="2 4">NBRC 103066</strain>
    </source>
</reference>
<reference evidence="3 5" key="2">
    <citation type="submission" date="2020-07" db="EMBL/GenBank/DDBJ databases">
        <title>Sequencing the genomes of 1000 actinobacteria strains.</title>
        <authorList>
            <person name="Klenk H.-P."/>
        </authorList>
    </citation>
    <scope>NUCLEOTIDE SEQUENCE [LARGE SCALE GENOMIC DNA]</scope>
    <source>
        <strain evidence="3 5">DSM 10309</strain>
    </source>
</reference>